<dbReference type="GO" id="GO:0030288">
    <property type="term" value="C:outer membrane-bounded periplasmic space"/>
    <property type="evidence" value="ECO:0007669"/>
    <property type="project" value="InterPro"/>
</dbReference>
<keyword evidence="6" id="KW-0966">Cell projection</keyword>
<keyword evidence="6" id="KW-0282">Flagellum</keyword>
<evidence type="ECO:0000313" key="7">
    <source>
        <dbReference type="Proteomes" id="UP000606463"/>
    </source>
</evidence>
<comment type="subcellular location">
    <subcellularLocation>
        <location evidence="2 5">Bacterial flagellum basal body</location>
    </subcellularLocation>
</comment>
<dbReference type="PANTHER" id="PTHR30381">
    <property type="entry name" value="FLAGELLAR P-RING PERIPLASMIC PROTEIN FLGI"/>
    <property type="match status" value="1"/>
</dbReference>
<keyword evidence="3" id="KW-0732">Signal</keyword>
<comment type="function">
    <text evidence="1 5">Assembles around the rod to form the L-ring and probably protects the motor/basal body from shearing forces during rotation.</text>
</comment>
<dbReference type="GO" id="GO:0009428">
    <property type="term" value="C:bacterial-type flagellum basal body, distal rod, P ring"/>
    <property type="evidence" value="ECO:0007669"/>
    <property type="project" value="InterPro"/>
</dbReference>
<dbReference type="AlphaFoldDB" id="A0A9D0YPK4"/>
<dbReference type="Proteomes" id="UP000606463">
    <property type="component" value="Unassembled WGS sequence"/>
</dbReference>
<protein>
    <recommendedName>
        <fullName evidence="5">Flagellar P-ring protein</fullName>
    </recommendedName>
    <alternativeName>
        <fullName evidence="5">Basal body P-ring protein</fullName>
    </alternativeName>
</protein>
<dbReference type="GO" id="GO:0005198">
    <property type="term" value="F:structural molecule activity"/>
    <property type="evidence" value="ECO:0007669"/>
    <property type="project" value="InterPro"/>
</dbReference>
<evidence type="ECO:0000256" key="3">
    <source>
        <dbReference type="ARBA" id="ARBA00022729"/>
    </source>
</evidence>
<evidence type="ECO:0000256" key="5">
    <source>
        <dbReference type="HAMAP-Rule" id="MF_00416"/>
    </source>
</evidence>
<evidence type="ECO:0000256" key="4">
    <source>
        <dbReference type="ARBA" id="ARBA00023143"/>
    </source>
</evidence>
<dbReference type="HAMAP" id="MF_00416">
    <property type="entry name" value="FlgI"/>
    <property type="match status" value="1"/>
</dbReference>
<comment type="subunit">
    <text evidence="5">The basal body constitutes a major portion of the flagellar organelle and consists of four rings (L,P,S, and M) mounted on a central rod.</text>
</comment>
<comment type="caution">
    <text evidence="6">The sequence shown here is derived from an EMBL/GenBank/DDBJ whole genome shotgun (WGS) entry which is preliminary data.</text>
</comment>
<accession>A0A9D0YPK4</accession>
<name>A0A9D0YPK4_AQUAO</name>
<dbReference type="GO" id="GO:0071973">
    <property type="term" value="P:bacterial-type flagellum-dependent cell motility"/>
    <property type="evidence" value="ECO:0007669"/>
    <property type="project" value="InterPro"/>
</dbReference>
<reference evidence="6" key="1">
    <citation type="journal article" date="2020" name="ISME J.">
        <title>Gammaproteobacteria mediating utilization of methyl-, sulfur- and petroleum organic compounds in deep ocean hydrothermal plumes.</title>
        <authorList>
            <person name="Zhou Z."/>
            <person name="Liu Y."/>
            <person name="Pan J."/>
            <person name="Cron B.R."/>
            <person name="Toner B.M."/>
            <person name="Anantharaman K."/>
            <person name="Breier J.A."/>
            <person name="Dick G.J."/>
            <person name="Li M."/>
        </authorList>
    </citation>
    <scope>NUCLEOTIDE SEQUENCE</scope>
    <source>
        <strain evidence="6">SZUA-1501</strain>
    </source>
</reference>
<dbReference type="Pfam" id="PF02119">
    <property type="entry name" value="FlgI"/>
    <property type="match status" value="1"/>
</dbReference>
<dbReference type="InterPro" id="IPR001782">
    <property type="entry name" value="Flag_FlgI"/>
</dbReference>
<evidence type="ECO:0000256" key="1">
    <source>
        <dbReference type="ARBA" id="ARBA00002591"/>
    </source>
</evidence>
<sequence>MLKILLLLAVVPFLTFGARIKDIATIEGFKPTYLIGYGLVVGLKGTGDGTSVKFTIQSIANMLKRFGVIVDPNALTLKNVAAVMVTATVPPYAKTGMRFDVTVSAIGDAKSIDGGTLLLTPLKGPDGRVYAVAQGTVITKKKGKGFTAKTYPNVGVVIGGGIMERGLPFYLVGNYVNVILNYPDITTASKVAEAINDFFGDELATPVDSATVRVRIPFGKNPIDFLAQVEQLRVETDSPAKIVIDGRSGVVLFGGNIEIKPVSVSVEGITVTVREYAPIVGEYPTLPGSVVGNNSKGALIKERTQTVYSIKGTTAGDLIANLNDIGLTPDQIVSVLEAMKRAGALNAEIEVR</sequence>
<dbReference type="PANTHER" id="PTHR30381:SF0">
    <property type="entry name" value="FLAGELLAR P-RING PROTEIN"/>
    <property type="match status" value="1"/>
</dbReference>
<dbReference type="NCBIfam" id="NF003676">
    <property type="entry name" value="PRK05303.1"/>
    <property type="match status" value="1"/>
</dbReference>
<proteinExistence type="inferred from homology"/>
<evidence type="ECO:0000313" key="6">
    <source>
        <dbReference type="EMBL" id="HIP98192.1"/>
    </source>
</evidence>
<gene>
    <name evidence="5" type="primary">flgI</name>
    <name evidence="6" type="ORF">EYH37_02340</name>
</gene>
<dbReference type="PRINTS" id="PR01010">
    <property type="entry name" value="FLGPRINGFLGI"/>
</dbReference>
<comment type="similarity">
    <text evidence="5">Belongs to the FlgI family.</text>
</comment>
<evidence type="ECO:0000256" key="2">
    <source>
        <dbReference type="ARBA" id="ARBA00004117"/>
    </source>
</evidence>
<keyword evidence="6" id="KW-0969">Cilium</keyword>
<organism evidence="6 7">
    <name type="scientific">Aquifex aeolicus</name>
    <dbReference type="NCBI Taxonomy" id="63363"/>
    <lineage>
        <taxon>Bacteria</taxon>
        <taxon>Pseudomonadati</taxon>
        <taxon>Aquificota</taxon>
        <taxon>Aquificia</taxon>
        <taxon>Aquificales</taxon>
        <taxon>Aquificaceae</taxon>
        <taxon>Aquifex</taxon>
    </lineage>
</organism>
<dbReference type="EMBL" id="DQVE01000023">
    <property type="protein sequence ID" value="HIP98192.1"/>
    <property type="molecule type" value="Genomic_DNA"/>
</dbReference>
<keyword evidence="4 5" id="KW-0975">Bacterial flagellum</keyword>